<keyword evidence="2" id="KW-1185">Reference proteome</keyword>
<organism evidence="1 2">
    <name type="scientific">Adhaeribacter pallidiroseus</name>
    <dbReference type="NCBI Taxonomy" id="2072847"/>
    <lineage>
        <taxon>Bacteria</taxon>
        <taxon>Pseudomonadati</taxon>
        <taxon>Bacteroidota</taxon>
        <taxon>Cytophagia</taxon>
        <taxon>Cytophagales</taxon>
        <taxon>Hymenobacteraceae</taxon>
        <taxon>Adhaeribacter</taxon>
    </lineage>
</organism>
<sequence length="97" mass="10912">MKKLLRKVINPFLPSYEVVCTNYQIIPGMPVNKNQSRHSFGKGASQEATEFYSKVVNSDITKLMAPVEIHLTKRGKTIQQANFGPVESFKNNTRKAA</sequence>
<evidence type="ECO:0000313" key="2">
    <source>
        <dbReference type="Proteomes" id="UP000253919"/>
    </source>
</evidence>
<accession>A0A369QPZ3</accession>
<protein>
    <submittedName>
        <fullName evidence="1">Uncharacterized protein</fullName>
    </submittedName>
</protein>
<dbReference type="RefSeq" id="WP_115375316.1">
    <property type="nucleotide sequence ID" value="NZ_QASA01000001.1"/>
</dbReference>
<reference evidence="1 2" key="1">
    <citation type="submission" date="2018-04" db="EMBL/GenBank/DDBJ databases">
        <title>Adhaeribacter sp. HMF7616 genome sequencing and assembly.</title>
        <authorList>
            <person name="Kang H."/>
            <person name="Kang J."/>
            <person name="Cha I."/>
            <person name="Kim H."/>
            <person name="Joh K."/>
        </authorList>
    </citation>
    <scope>NUCLEOTIDE SEQUENCE [LARGE SCALE GENOMIC DNA]</scope>
    <source>
        <strain evidence="1 2">HMF7616</strain>
    </source>
</reference>
<dbReference type="Proteomes" id="UP000253919">
    <property type="component" value="Unassembled WGS sequence"/>
</dbReference>
<dbReference type="EMBL" id="QASA01000001">
    <property type="protein sequence ID" value="RDC66460.1"/>
    <property type="molecule type" value="Genomic_DNA"/>
</dbReference>
<proteinExistence type="predicted"/>
<dbReference type="AlphaFoldDB" id="A0A369QPZ3"/>
<comment type="caution">
    <text evidence="1">The sequence shown here is derived from an EMBL/GenBank/DDBJ whole genome shotgun (WGS) entry which is preliminary data.</text>
</comment>
<gene>
    <name evidence="1" type="ORF">AHMF7616_05091</name>
</gene>
<dbReference type="OrthoDB" id="893883at2"/>
<evidence type="ECO:0000313" key="1">
    <source>
        <dbReference type="EMBL" id="RDC66460.1"/>
    </source>
</evidence>
<name>A0A369QPZ3_9BACT</name>